<feature type="chain" id="PRO_5036944376" description="FlgD Ig-like domain-containing protein" evidence="1">
    <location>
        <begin position="23"/>
        <end position="743"/>
    </location>
</feature>
<evidence type="ECO:0000313" key="2">
    <source>
        <dbReference type="EMBL" id="MBI5170811.1"/>
    </source>
</evidence>
<evidence type="ECO:0000313" key="3">
    <source>
        <dbReference type="Proteomes" id="UP000696931"/>
    </source>
</evidence>
<comment type="caution">
    <text evidence="2">The sequence shown here is derived from an EMBL/GenBank/DDBJ whole genome shotgun (WGS) entry which is preliminary data.</text>
</comment>
<dbReference type="Gene3D" id="2.60.40.4070">
    <property type="match status" value="1"/>
</dbReference>
<dbReference type="EMBL" id="JACRIW010000110">
    <property type="protein sequence ID" value="MBI5170811.1"/>
    <property type="molecule type" value="Genomic_DNA"/>
</dbReference>
<evidence type="ECO:0008006" key="4">
    <source>
        <dbReference type="Google" id="ProtNLM"/>
    </source>
</evidence>
<organism evidence="2 3">
    <name type="scientific">Eiseniibacteriota bacterium</name>
    <dbReference type="NCBI Taxonomy" id="2212470"/>
    <lineage>
        <taxon>Bacteria</taxon>
        <taxon>Candidatus Eiseniibacteriota</taxon>
    </lineage>
</organism>
<dbReference type="SUPFAM" id="SSF63829">
    <property type="entry name" value="Calcium-dependent phosphotriesterase"/>
    <property type="match status" value="2"/>
</dbReference>
<reference evidence="2" key="1">
    <citation type="submission" date="2020-07" db="EMBL/GenBank/DDBJ databases">
        <title>Huge and variable diversity of episymbiotic CPR bacteria and DPANN archaea in groundwater ecosystems.</title>
        <authorList>
            <person name="He C.Y."/>
            <person name="Keren R."/>
            <person name="Whittaker M."/>
            <person name="Farag I.F."/>
            <person name="Doudna J."/>
            <person name="Cate J.H.D."/>
            <person name="Banfield J.F."/>
        </authorList>
    </citation>
    <scope>NUCLEOTIDE SEQUENCE</scope>
    <source>
        <strain evidence="2">NC_groundwater_1813_Pr3_B-0.1um_71_17</strain>
    </source>
</reference>
<feature type="signal peptide" evidence="1">
    <location>
        <begin position="1"/>
        <end position="22"/>
    </location>
</feature>
<name>A0A933SGC0_UNCEI</name>
<accession>A0A933SGC0</accession>
<dbReference type="InterPro" id="IPR015943">
    <property type="entry name" value="WD40/YVTN_repeat-like_dom_sf"/>
</dbReference>
<sequence>MTRRHSLLFALLMLVLPVTAHAAGAWSTWLRMYTCADLAALRDTVWMASAEAGLVYYVRGTGTFGSYTREPGGLASNTLSALAIDRSNRIWAATPQFGVSRLAANRSTWDLVNAFDGLPSDTVNVLRADGDTVWVGTQRGIALWDGTQVAGSVPDLGTASPFRSDIVTGIVVLRDSLFVSTTDGVYVARLSQRLATWANVDGGLGSTNVRSLASDGRELFALSSGNTYRWSMTSRTWGVAGGQGSVKKLTDGFGRILSISATGIYRWSVNQWLLVSGSPGADGSSEGGQEFTSDPDGVLLSFGNGLLRTQASPTWSAVEPPGPAGNSIQNLLVDGPRVWVNTFGEGVARWDGTRWRNWFPTACSAASDTVFANPAFAFTLLRDRSGNIWTSHWEQGIERIDPTVNPPHFTHVLSTCGVPTADTLCRHTDGWSSAVDSAGFVYIGGDTPDRGTLEPMGIDVYDPSGNIVINWKTTNAGLGDNQVRAITVSKDGQIWAGFASRGVSYDTLAATGSDRSRLPTFEPVVGLENTDIFGLVAQGDSIWVLTTSNVRRVSRTTHALVSQLEIPAGPAPRGAVRPIDVGPDGSVWVGTSDGVRHFKRGGGYEDFKTTNSPLANNELRAVCVDKATGVVWFGTAAGINRYDPNYVAPTPPALTRLDMLLYPNPLSLTRMGLQLRLRGNTTSYRGEVLDLSGRVVREFAVSGNDAVIWDGRDQDGKFVQPGVYFVHARGGGREGIARAVVLH</sequence>
<proteinExistence type="predicted"/>
<dbReference type="Gene3D" id="2.130.10.10">
    <property type="entry name" value="YVTN repeat-like/Quinoprotein amine dehydrogenase"/>
    <property type="match status" value="3"/>
</dbReference>
<evidence type="ECO:0000256" key="1">
    <source>
        <dbReference type="SAM" id="SignalP"/>
    </source>
</evidence>
<gene>
    <name evidence="2" type="ORF">HZA61_15080</name>
</gene>
<dbReference type="Proteomes" id="UP000696931">
    <property type="component" value="Unassembled WGS sequence"/>
</dbReference>
<protein>
    <recommendedName>
        <fullName evidence="4">FlgD Ig-like domain-containing protein</fullName>
    </recommendedName>
</protein>
<dbReference type="AlphaFoldDB" id="A0A933SGC0"/>
<keyword evidence="1" id="KW-0732">Signal</keyword>